<keyword evidence="10" id="KW-1185">Reference proteome</keyword>
<sequence>MFKNHIKIAWRNLKNDRMFSVLNILGLSIGLTITILLFAFVSFEFSFNNGYAKKENIYRVLVNTEGDMFNSEVWCKAPAALVPALKNDAPAIKYGARMLKHNFGETAFINVDNTNFLEKGLFWCDPELFGIFDIEMIEGNGEEALKRPNTVTISESTAKKYFGVKNPIGQSIKVDNKDQLEVVGVFKDFASNSTLDCNLIASFGTTYFSKNPSWGNSSFETYLLLNSNASVASAENQMQQVLDKNVDKDGQWFTFSLQPLSKVHLYSSDYSETYASRIGDIKEIRNLSFLAILILVIACVNYMNLMTARSQKRAKDVGINKTLGASISNLIGRFYAETGFITFIALSIGILFAVILMPIFNKLTNSDLQLEYLFRFEFAIGIILFWVFTTLVSGSYPAFHLSRFSPKKILNDKSNGGGNGLIRKGLVVLQFAASVILIVGVLVVYQQIRYMQDKSLGYNPENVIAISTGGVSIDANKQALIQEFKALTTVSEVGMAQGFPGLDVSGRSIFKDQNDEQGLNIQTNVSDASITDVLQLKLLAGKTLPKVKQEGDTLVDVVLNKKAIDYLGYSPEEAVGKQVNMWLGNNAYIIGVVDDFNFESLHKPIGAYAFHNGNREPKSYLLVRLSNAALSNTLSELESIFQKVVPDSAFEYTFLDKKMETLYIRERKAANIGLVFCLLAIFVACLGLFGLAAFTAEQRKKEIGVRKVLGASVLGITQMLSKDFLKLVGMAMVIAFPLAYFGMQNWLQKFAYRIEMNWSVFVIAGIIALAIALFTVSFQSIKAAIVNPVKSLRKE</sequence>
<gene>
    <name evidence="9" type="ORF">GGR42_000685</name>
</gene>
<feature type="transmembrane region" description="Helical" evidence="6">
    <location>
        <begin position="287"/>
        <end position="305"/>
    </location>
</feature>
<dbReference type="GO" id="GO:0022857">
    <property type="term" value="F:transmembrane transporter activity"/>
    <property type="evidence" value="ECO:0007669"/>
    <property type="project" value="TreeGrafter"/>
</dbReference>
<evidence type="ECO:0000256" key="2">
    <source>
        <dbReference type="ARBA" id="ARBA00022475"/>
    </source>
</evidence>
<proteinExistence type="predicted"/>
<evidence type="ECO:0000256" key="4">
    <source>
        <dbReference type="ARBA" id="ARBA00022989"/>
    </source>
</evidence>
<evidence type="ECO:0000313" key="9">
    <source>
        <dbReference type="EMBL" id="NJB70223.1"/>
    </source>
</evidence>
<feature type="transmembrane region" description="Helical" evidence="6">
    <location>
        <begin position="21"/>
        <end position="43"/>
    </location>
</feature>
<name>A0A846QVA4_9FLAO</name>
<dbReference type="PANTHER" id="PTHR30572">
    <property type="entry name" value="MEMBRANE COMPONENT OF TRANSPORTER-RELATED"/>
    <property type="match status" value="1"/>
</dbReference>
<dbReference type="InterPro" id="IPR003838">
    <property type="entry name" value="ABC3_permease_C"/>
</dbReference>
<keyword evidence="4 6" id="KW-1133">Transmembrane helix</keyword>
<feature type="domain" description="ABC3 transporter permease C-terminal" evidence="7">
    <location>
        <begin position="289"/>
        <end position="406"/>
    </location>
</feature>
<feature type="domain" description="ABC3 transporter permease C-terminal" evidence="7">
    <location>
        <begin position="675"/>
        <end position="787"/>
    </location>
</feature>
<keyword evidence="5 6" id="KW-0472">Membrane</keyword>
<protein>
    <submittedName>
        <fullName evidence="9">ABC-type antimicrobial peptide transport system permease subunit</fullName>
    </submittedName>
</protein>
<dbReference type="GO" id="GO:0005886">
    <property type="term" value="C:plasma membrane"/>
    <property type="evidence" value="ECO:0007669"/>
    <property type="project" value="UniProtKB-SubCell"/>
</dbReference>
<evidence type="ECO:0000313" key="10">
    <source>
        <dbReference type="Proteomes" id="UP000590442"/>
    </source>
</evidence>
<comment type="subcellular location">
    <subcellularLocation>
        <location evidence="1">Cell membrane</location>
        <topology evidence="1">Multi-pass membrane protein</topology>
    </subcellularLocation>
</comment>
<feature type="transmembrane region" description="Helical" evidence="6">
    <location>
        <begin position="758"/>
        <end position="778"/>
    </location>
</feature>
<feature type="transmembrane region" description="Helical" evidence="6">
    <location>
        <begin position="672"/>
        <end position="696"/>
    </location>
</feature>
<feature type="transmembrane region" description="Helical" evidence="6">
    <location>
        <begin position="724"/>
        <end position="743"/>
    </location>
</feature>
<dbReference type="PANTHER" id="PTHR30572:SF18">
    <property type="entry name" value="ABC-TYPE MACROLIDE FAMILY EXPORT SYSTEM PERMEASE COMPONENT 2"/>
    <property type="match status" value="1"/>
</dbReference>
<dbReference type="RefSeq" id="WP_167960837.1">
    <property type="nucleotide sequence ID" value="NZ_JAATJJ010000001.1"/>
</dbReference>
<accession>A0A846QVA4</accession>
<reference evidence="9 10" key="1">
    <citation type="submission" date="2020-03" db="EMBL/GenBank/DDBJ databases">
        <title>Genomic Encyclopedia of Type Strains, Phase IV (KMG-IV): sequencing the most valuable type-strain genomes for metagenomic binning, comparative biology and taxonomic classification.</title>
        <authorList>
            <person name="Goeker M."/>
        </authorList>
    </citation>
    <scope>NUCLEOTIDE SEQUENCE [LARGE SCALE GENOMIC DNA]</scope>
    <source>
        <strain evidence="9 10">DSM 29762</strain>
    </source>
</reference>
<feature type="transmembrane region" description="Helical" evidence="6">
    <location>
        <begin position="372"/>
        <end position="399"/>
    </location>
</feature>
<evidence type="ECO:0000256" key="3">
    <source>
        <dbReference type="ARBA" id="ARBA00022692"/>
    </source>
</evidence>
<dbReference type="EMBL" id="JAATJJ010000001">
    <property type="protein sequence ID" value="NJB70223.1"/>
    <property type="molecule type" value="Genomic_DNA"/>
</dbReference>
<dbReference type="Pfam" id="PF02687">
    <property type="entry name" value="FtsX"/>
    <property type="match status" value="2"/>
</dbReference>
<evidence type="ECO:0000256" key="6">
    <source>
        <dbReference type="SAM" id="Phobius"/>
    </source>
</evidence>
<evidence type="ECO:0000256" key="1">
    <source>
        <dbReference type="ARBA" id="ARBA00004651"/>
    </source>
</evidence>
<dbReference type="AlphaFoldDB" id="A0A846QVA4"/>
<feature type="transmembrane region" description="Helical" evidence="6">
    <location>
        <begin position="426"/>
        <end position="445"/>
    </location>
</feature>
<evidence type="ECO:0000259" key="8">
    <source>
        <dbReference type="Pfam" id="PF12704"/>
    </source>
</evidence>
<dbReference type="InterPro" id="IPR050250">
    <property type="entry name" value="Macrolide_Exporter_MacB"/>
</dbReference>
<dbReference type="Pfam" id="PF12704">
    <property type="entry name" value="MacB_PCD"/>
    <property type="match status" value="1"/>
</dbReference>
<comment type="caution">
    <text evidence="9">The sequence shown here is derived from an EMBL/GenBank/DDBJ whole genome shotgun (WGS) entry which is preliminary data.</text>
</comment>
<evidence type="ECO:0000259" key="7">
    <source>
        <dbReference type="Pfam" id="PF02687"/>
    </source>
</evidence>
<keyword evidence="2" id="KW-1003">Cell membrane</keyword>
<dbReference type="Proteomes" id="UP000590442">
    <property type="component" value="Unassembled WGS sequence"/>
</dbReference>
<dbReference type="InterPro" id="IPR025857">
    <property type="entry name" value="MacB_PCD"/>
</dbReference>
<feature type="transmembrane region" description="Helical" evidence="6">
    <location>
        <begin position="340"/>
        <end position="360"/>
    </location>
</feature>
<keyword evidence="3 6" id="KW-0812">Transmembrane</keyword>
<organism evidence="9 10">
    <name type="scientific">Saonia flava</name>
    <dbReference type="NCBI Taxonomy" id="523696"/>
    <lineage>
        <taxon>Bacteria</taxon>
        <taxon>Pseudomonadati</taxon>
        <taxon>Bacteroidota</taxon>
        <taxon>Flavobacteriia</taxon>
        <taxon>Flavobacteriales</taxon>
        <taxon>Flavobacteriaceae</taxon>
        <taxon>Saonia</taxon>
    </lineage>
</organism>
<evidence type="ECO:0000256" key="5">
    <source>
        <dbReference type="ARBA" id="ARBA00023136"/>
    </source>
</evidence>
<feature type="domain" description="MacB-like periplasmic core" evidence="8">
    <location>
        <begin position="20"/>
        <end position="240"/>
    </location>
</feature>